<evidence type="ECO:0008006" key="3">
    <source>
        <dbReference type="Google" id="ProtNLM"/>
    </source>
</evidence>
<evidence type="ECO:0000313" key="1">
    <source>
        <dbReference type="EMBL" id="CAE7451862.1"/>
    </source>
</evidence>
<evidence type="ECO:0000313" key="2">
    <source>
        <dbReference type="Proteomes" id="UP000649617"/>
    </source>
</evidence>
<dbReference type="AlphaFoldDB" id="A0A812RSG4"/>
<dbReference type="OrthoDB" id="406827at2759"/>
<dbReference type="Proteomes" id="UP000649617">
    <property type="component" value="Unassembled WGS sequence"/>
</dbReference>
<gene>
    <name evidence="1" type="ORF">SPIL2461_LOCUS11073</name>
</gene>
<sequence>MSAKTLKLLADCSSTESTAPSSPVLGKLRDAVAVSEAFAPSAPPGLELLAPAKKAFSESAELAESSSGSTYFDDSELASIPSDGRLWSQAAQFDAGDMEVVACGGAQNLILSTTPLSPPWALNGSLSSTASVSWFADDVFSAGAAAPPADAGFAAGYDGAGFAVPEMLQMQVSIPMGADPMEHHAPLPATVGSAAHEEGTCKPCAFVYTKGCQSGMQCAFCHLCPPGEKDRRKKVKHIMARIRRRGKPEAGPLHA</sequence>
<accession>A0A812RSG4</accession>
<proteinExistence type="predicted"/>
<organism evidence="1 2">
    <name type="scientific">Symbiodinium pilosum</name>
    <name type="common">Dinoflagellate</name>
    <dbReference type="NCBI Taxonomy" id="2952"/>
    <lineage>
        <taxon>Eukaryota</taxon>
        <taxon>Sar</taxon>
        <taxon>Alveolata</taxon>
        <taxon>Dinophyceae</taxon>
        <taxon>Suessiales</taxon>
        <taxon>Symbiodiniaceae</taxon>
        <taxon>Symbiodinium</taxon>
    </lineage>
</organism>
<keyword evidence="2" id="KW-1185">Reference proteome</keyword>
<dbReference type="EMBL" id="CAJNIZ010021446">
    <property type="protein sequence ID" value="CAE7451862.1"/>
    <property type="molecule type" value="Genomic_DNA"/>
</dbReference>
<reference evidence="1" key="1">
    <citation type="submission" date="2021-02" db="EMBL/GenBank/DDBJ databases">
        <authorList>
            <person name="Dougan E. K."/>
            <person name="Rhodes N."/>
            <person name="Thang M."/>
            <person name="Chan C."/>
        </authorList>
    </citation>
    <scope>NUCLEOTIDE SEQUENCE</scope>
</reference>
<comment type="caution">
    <text evidence="1">The sequence shown here is derived from an EMBL/GenBank/DDBJ whole genome shotgun (WGS) entry which is preliminary data.</text>
</comment>
<protein>
    <recommendedName>
        <fullName evidence="3">C3H1-type domain-containing protein</fullName>
    </recommendedName>
</protein>
<name>A0A812RSG4_SYMPI</name>